<dbReference type="RefSeq" id="WP_354196543.1">
    <property type="nucleotide sequence ID" value="NZ_JBEPLW010000007.1"/>
</dbReference>
<sequence length="244" mass="27451">MNQNQLENLKVLIIVPAYNEEEAIGLTIEGLLRLRSQMPGLDICVVNDGSKDHTADIVRQYSEVVLLDLPNNLGIGGAVQTGYKYADYNGYDIAVQFDADGQHSAKELETIISPVAEGMCDMCIGSRFVEKTDYSGSPFRRMGIFYFERLIRAMSGQRITDPTSGFRAVNRDVILLFSEAYPSDYPEPEVIIYLRRKKKRIEERAVQMHSRQGGESSITPFKSMYYMAKVTLSIVMQRLVGGRA</sequence>
<reference evidence="2 3" key="1">
    <citation type="submission" date="2024-06" db="EMBL/GenBank/DDBJ databases">
        <title>Genomic Encyclopedia of Type Strains, Phase IV (KMG-IV): sequencing the most valuable type-strain genomes for metagenomic binning, comparative biology and taxonomic classification.</title>
        <authorList>
            <person name="Goeker M."/>
        </authorList>
    </citation>
    <scope>NUCLEOTIDE SEQUENCE [LARGE SCALE GENOMIC DNA]</scope>
    <source>
        <strain evidence="2 3">DSM 26128</strain>
    </source>
</reference>
<dbReference type="Pfam" id="PF00535">
    <property type="entry name" value="Glycos_transf_2"/>
    <property type="match status" value="1"/>
</dbReference>
<name>A0ABV2GAU0_9BACL</name>
<proteinExistence type="predicted"/>
<organism evidence="2 3">
    <name type="scientific">Bhargavaea ullalensis</name>
    <dbReference type="NCBI Taxonomy" id="1265685"/>
    <lineage>
        <taxon>Bacteria</taxon>
        <taxon>Bacillati</taxon>
        <taxon>Bacillota</taxon>
        <taxon>Bacilli</taxon>
        <taxon>Bacillales</taxon>
        <taxon>Caryophanaceae</taxon>
        <taxon>Bhargavaea</taxon>
    </lineage>
</organism>
<dbReference type="SUPFAM" id="SSF53448">
    <property type="entry name" value="Nucleotide-diphospho-sugar transferases"/>
    <property type="match status" value="1"/>
</dbReference>
<evidence type="ECO:0000259" key="1">
    <source>
        <dbReference type="Pfam" id="PF00535"/>
    </source>
</evidence>
<protein>
    <submittedName>
        <fullName evidence="2">Glycosyltransferase involved in cell wall biosynthesis</fullName>
    </submittedName>
</protein>
<dbReference type="EMBL" id="JBEPLW010000007">
    <property type="protein sequence ID" value="MET3575406.1"/>
    <property type="molecule type" value="Genomic_DNA"/>
</dbReference>
<evidence type="ECO:0000313" key="2">
    <source>
        <dbReference type="EMBL" id="MET3575406.1"/>
    </source>
</evidence>
<dbReference type="PANTHER" id="PTHR48090:SF7">
    <property type="entry name" value="RFBJ PROTEIN"/>
    <property type="match status" value="1"/>
</dbReference>
<gene>
    <name evidence="2" type="ORF">ABID49_001311</name>
</gene>
<dbReference type="CDD" id="cd04179">
    <property type="entry name" value="DPM_DPG-synthase_like"/>
    <property type="match status" value="1"/>
</dbReference>
<dbReference type="InterPro" id="IPR029044">
    <property type="entry name" value="Nucleotide-diphossugar_trans"/>
</dbReference>
<accession>A0ABV2GAU0</accession>
<dbReference type="Proteomes" id="UP001549099">
    <property type="component" value="Unassembled WGS sequence"/>
</dbReference>
<dbReference type="InterPro" id="IPR001173">
    <property type="entry name" value="Glyco_trans_2-like"/>
</dbReference>
<evidence type="ECO:0000313" key="3">
    <source>
        <dbReference type="Proteomes" id="UP001549099"/>
    </source>
</evidence>
<feature type="domain" description="Glycosyltransferase 2-like" evidence="1">
    <location>
        <begin position="13"/>
        <end position="174"/>
    </location>
</feature>
<dbReference type="Gene3D" id="3.90.550.10">
    <property type="entry name" value="Spore Coat Polysaccharide Biosynthesis Protein SpsA, Chain A"/>
    <property type="match status" value="1"/>
</dbReference>
<dbReference type="InterPro" id="IPR050256">
    <property type="entry name" value="Glycosyltransferase_2"/>
</dbReference>
<dbReference type="PANTHER" id="PTHR48090">
    <property type="entry name" value="UNDECAPRENYL-PHOSPHATE 4-DEOXY-4-FORMAMIDO-L-ARABINOSE TRANSFERASE-RELATED"/>
    <property type="match status" value="1"/>
</dbReference>
<comment type="caution">
    <text evidence="2">The sequence shown here is derived from an EMBL/GenBank/DDBJ whole genome shotgun (WGS) entry which is preliminary data.</text>
</comment>
<keyword evidence="3" id="KW-1185">Reference proteome</keyword>